<evidence type="ECO:0000313" key="3">
    <source>
        <dbReference type="Proteomes" id="UP000785679"/>
    </source>
</evidence>
<accession>A0A8J8NM31</accession>
<evidence type="ECO:0000313" key="2">
    <source>
        <dbReference type="EMBL" id="TNV77813.1"/>
    </source>
</evidence>
<protein>
    <submittedName>
        <fullName evidence="2">Uncharacterized protein</fullName>
    </submittedName>
</protein>
<comment type="caution">
    <text evidence="2">The sequence shown here is derived from an EMBL/GenBank/DDBJ whole genome shotgun (WGS) entry which is preliminary data.</text>
</comment>
<evidence type="ECO:0000256" key="1">
    <source>
        <dbReference type="SAM" id="MobiDB-lite"/>
    </source>
</evidence>
<proteinExistence type="predicted"/>
<dbReference type="AlphaFoldDB" id="A0A8J8NM31"/>
<organism evidence="2 3">
    <name type="scientific">Halteria grandinella</name>
    <dbReference type="NCBI Taxonomy" id="5974"/>
    <lineage>
        <taxon>Eukaryota</taxon>
        <taxon>Sar</taxon>
        <taxon>Alveolata</taxon>
        <taxon>Ciliophora</taxon>
        <taxon>Intramacronucleata</taxon>
        <taxon>Spirotrichea</taxon>
        <taxon>Stichotrichia</taxon>
        <taxon>Sporadotrichida</taxon>
        <taxon>Halteriidae</taxon>
        <taxon>Halteria</taxon>
    </lineage>
</organism>
<dbReference type="EMBL" id="RRYP01011306">
    <property type="protein sequence ID" value="TNV77813.1"/>
    <property type="molecule type" value="Genomic_DNA"/>
</dbReference>
<reference evidence="2" key="1">
    <citation type="submission" date="2019-06" db="EMBL/GenBank/DDBJ databases">
        <authorList>
            <person name="Zheng W."/>
        </authorList>
    </citation>
    <scope>NUCLEOTIDE SEQUENCE</scope>
    <source>
        <strain evidence="2">QDHG01</strain>
    </source>
</reference>
<name>A0A8J8NM31_HALGN</name>
<keyword evidence="3" id="KW-1185">Reference proteome</keyword>
<gene>
    <name evidence="2" type="ORF">FGO68_gene13165</name>
</gene>
<dbReference type="Proteomes" id="UP000785679">
    <property type="component" value="Unassembled WGS sequence"/>
</dbReference>
<sequence>MKITKVKVENQKNAIQKMVAELRINNKIILLKNELERVQMKETMRNQLSLPKMQKPMLNGNSSIESDEINQRFNVRNIQGRYLNKTQELYSTIKTNRICKDNYYQR</sequence>
<feature type="region of interest" description="Disordered" evidence="1">
    <location>
        <begin position="46"/>
        <end position="65"/>
    </location>
</feature>